<name>A0A747SP45_SALER</name>
<evidence type="ECO:0000313" key="2">
    <source>
        <dbReference type="EMBL" id="HAF4697561.1"/>
    </source>
</evidence>
<evidence type="ECO:0000256" key="1">
    <source>
        <dbReference type="SAM" id="MobiDB-lite"/>
    </source>
</evidence>
<feature type="region of interest" description="Disordered" evidence="1">
    <location>
        <begin position="82"/>
        <end position="102"/>
    </location>
</feature>
<sequence length="102" mass="10942">MSRMYDNKYRDCGTGGASADKPQLVTKIILWEGDVVSKKSQMTSGGITAPGNATDLARISRHVNLHSPLLSVLVPLFPQPSGAGLHYQRGHNPVRSGDKGTK</sequence>
<comment type="caution">
    <text evidence="2">The sequence shown here is derived from an EMBL/GenBank/DDBJ whole genome shotgun (WGS) entry which is preliminary data.</text>
</comment>
<protein>
    <submittedName>
        <fullName evidence="2">Uncharacterized protein</fullName>
    </submittedName>
</protein>
<reference evidence="2" key="2">
    <citation type="submission" date="2020-02" db="EMBL/GenBank/DDBJ databases">
        <authorList>
            <consortium name="NCBI Pathogen Detection Project"/>
        </authorList>
    </citation>
    <scope>NUCLEOTIDE SEQUENCE</scope>
    <source>
        <strain evidence="2">MA.CK_98/00011163</strain>
    </source>
</reference>
<reference evidence="2" key="1">
    <citation type="journal article" date="2018" name="Genome Biol.">
        <title>SKESA: strategic k-mer extension for scrupulous assemblies.</title>
        <authorList>
            <person name="Souvorov A."/>
            <person name="Agarwala R."/>
            <person name="Lipman D.J."/>
        </authorList>
    </citation>
    <scope>NUCLEOTIDE SEQUENCE</scope>
    <source>
        <strain evidence="2">MA.CK_98/00011163</strain>
    </source>
</reference>
<accession>A0A747SP45</accession>
<organism evidence="2">
    <name type="scientific">Salmonella enterica</name>
    <name type="common">Salmonella choleraesuis</name>
    <dbReference type="NCBI Taxonomy" id="28901"/>
    <lineage>
        <taxon>Bacteria</taxon>
        <taxon>Pseudomonadati</taxon>
        <taxon>Pseudomonadota</taxon>
        <taxon>Gammaproteobacteria</taxon>
        <taxon>Enterobacterales</taxon>
        <taxon>Enterobacteriaceae</taxon>
        <taxon>Salmonella</taxon>
    </lineage>
</organism>
<gene>
    <name evidence="2" type="ORF">G8O00_000917</name>
</gene>
<proteinExistence type="predicted"/>
<dbReference type="AlphaFoldDB" id="A0A747SP45"/>
<dbReference type="EMBL" id="DAAVHS010000002">
    <property type="protein sequence ID" value="HAF4697561.1"/>
    <property type="molecule type" value="Genomic_DNA"/>
</dbReference>